<comment type="caution">
    <text evidence="1">The sequence shown here is derived from an EMBL/GenBank/DDBJ whole genome shotgun (WGS) entry which is preliminary data.</text>
</comment>
<protein>
    <submittedName>
        <fullName evidence="1">Uncharacterized protein</fullName>
    </submittedName>
</protein>
<dbReference type="EMBL" id="MZMZ02001009">
    <property type="protein sequence ID" value="RQM30010.1"/>
    <property type="molecule type" value="Genomic_DNA"/>
</dbReference>
<reference evidence="1" key="1">
    <citation type="submission" date="2018-07" db="EMBL/GenBank/DDBJ databases">
        <title>Annotation of Aphanomyces astaci genome assembly.</title>
        <authorList>
            <person name="Studholme D.J."/>
        </authorList>
    </citation>
    <scope>NUCLEOTIDE SEQUENCE [LARGE SCALE GENOMIC DNA]</scope>
    <source>
        <strain evidence="1">Pc</strain>
    </source>
</reference>
<proteinExistence type="predicted"/>
<evidence type="ECO:0000313" key="2">
    <source>
        <dbReference type="Proteomes" id="UP000284702"/>
    </source>
</evidence>
<dbReference type="VEuPathDB" id="FungiDB:H257_11338"/>
<organism evidence="1 2">
    <name type="scientific">Aphanomyces astaci</name>
    <name type="common">Crayfish plague agent</name>
    <dbReference type="NCBI Taxonomy" id="112090"/>
    <lineage>
        <taxon>Eukaryota</taxon>
        <taxon>Sar</taxon>
        <taxon>Stramenopiles</taxon>
        <taxon>Oomycota</taxon>
        <taxon>Saprolegniomycetes</taxon>
        <taxon>Saprolegniales</taxon>
        <taxon>Verrucalvaceae</taxon>
        <taxon>Aphanomyces</taxon>
    </lineage>
</organism>
<gene>
    <name evidence="1" type="ORF">B5M09_012482</name>
</gene>
<accession>A0A3R7YIC7</accession>
<dbReference type="AlphaFoldDB" id="A0A3R7YIC7"/>
<name>A0A3R7YIC7_APHAT</name>
<sequence length="188" mass="21000">MKLLAALVHATAASELVFDSLAPLGDTGTTISKDKSVGVQFRTPHASSSASLVLDYVNFTLRTAHIPSNVELWLRADFFRTIYGPKSRSPSRIPIRTFAQQATYQWVPDSRIVLEPNTNYWFTVHSNGETKDELPIWLDGAKKFSTANDPLRDVAQAYTKTERGPWSVLPLSQNRTVPSLQVYAKYNA</sequence>
<dbReference type="Proteomes" id="UP000284702">
    <property type="component" value="Unassembled WGS sequence"/>
</dbReference>
<keyword evidence="2" id="KW-1185">Reference proteome</keyword>
<evidence type="ECO:0000313" key="1">
    <source>
        <dbReference type="EMBL" id="RQM30010.1"/>
    </source>
</evidence>